<name>A0A267WMX1_BIFPS</name>
<dbReference type="PANTHER" id="PTHR42953:SF1">
    <property type="entry name" value="METAL-BINDING PROTEIN HI_0362-RELATED"/>
    <property type="match status" value="1"/>
</dbReference>
<accession>A0A267WMX1</accession>
<dbReference type="Pfam" id="PF01297">
    <property type="entry name" value="ZnuA"/>
    <property type="match status" value="1"/>
</dbReference>
<evidence type="ECO:0000313" key="8">
    <source>
        <dbReference type="Proteomes" id="UP000216789"/>
    </source>
</evidence>
<dbReference type="EMBL" id="MNLB01000002">
    <property type="protein sequence ID" value="PAC74000.1"/>
    <property type="molecule type" value="Genomic_DNA"/>
</dbReference>
<keyword evidence="3" id="KW-0479">Metal-binding</keyword>
<evidence type="ECO:0000256" key="5">
    <source>
        <dbReference type="SAM" id="MobiDB-lite"/>
    </source>
</evidence>
<evidence type="ECO:0000256" key="2">
    <source>
        <dbReference type="ARBA" id="ARBA00022448"/>
    </source>
</evidence>
<evidence type="ECO:0000256" key="4">
    <source>
        <dbReference type="ARBA" id="ARBA00022729"/>
    </source>
</evidence>
<comment type="caution">
    <text evidence="7">The sequence shown here is derived from an EMBL/GenBank/DDBJ whole genome shotgun (WGS) entry which is preliminary data.</text>
</comment>
<dbReference type="Gene3D" id="3.40.50.1980">
    <property type="entry name" value="Nitrogenase molybdenum iron protein domain"/>
    <property type="match status" value="2"/>
</dbReference>
<reference evidence="7 8" key="1">
    <citation type="journal article" date="2017" name="ISME J.">
        <title>Unveiling bifidobacterial biogeography across the mammalian branch of the tree of life.</title>
        <authorList>
            <person name="Milani C."/>
            <person name="Mangifesta M."/>
            <person name="Mancabelli L."/>
            <person name="Lugli G.A."/>
            <person name="James K."/>
            <person name="Duranti S."/>
            <person name="Turroni F."/>
            <person name="Ferrario C."/>
            <person name="Ossiprandi M.C."/>
            <person name="van Sinderen D."/>
            <person name="Ventura M."/>
        </authorList>
    </citation>
    <scope>NUCLEOTIDE SEQUENCE [LARGE SCALE GENOMIC DNA]</scope>
    <source>
        <strain evidence="7 8">1E</strain>
    </source>
</reference>
<dbReference type="SUPFAM" id="SSF53807">
    <property type="entry name" value="Helical backbone' metal receptor"/>
    <property type="match status" value="1"/>
</dbReference>
<dbReference type="GO" id="GO:0046872">
    <property type="term" value="F:metal ion binding"/>
    <property type="evidence" value="ECO:0007669"/>
    <property type="project" value="UniProtKB-KW"/>
</dbReference>
<dbReference type="PROSITE" id="PS51257">
    <property type="entry name" value="PROKAR_LIPOPROTEIN"/>
    <property type="match status" value="1"/>
</dbReference>
<feature type="signal peptide" evidence="6">
    <location>
        <begin position="1"/>
        <end position="25"/>
    </location>
</feature>
<organism evidence="7 8">
    <name type="scientific">Bifidobacterium pseudocatenulatum</name>
    <dbReference type="NCBI Taxonomy" id="28026"/>
    <lineage>
        <taxon>Bacteria</taxon>
        <taxon>Bacillati</taxon>
        <taxon>Actinomycetota</taxon>
        <taxon>Actinomycetes</taxon>
        <taxon>Bifidobacteriales</taxon>
        <taxon>Bifidobacteriaceae</taxon>
        <taxon>Bifidobacterium</taxon>
    </lineage>
</organism>
<dbReference type="GO" id="GO:0030313">
    <property type="term" value="C:cell envelope"/>
    <property type="evidence" value="ECO:0007669"/>
    <property type="project" value="UniProtKB-SubCell"/>
</dbReference>
<dbReference type="GO" id="GO:0030001">
    <property type="term" value="P:metal ion transport"/>
    <property type="evidence" value="ECO:0007669"/>
    <property type="project" value="InterPro"/>
</dbReference>
<dbReference type="Proteomes" id="UP000216789">
    <property type="component" value="Unassembled WGS sequence"/>
</dbReference>
<gene>
    <name evidence="7" type="ORF">BPS1E_0623</name>
</gene>
<comment type="subcellular location">
    <subcellularLocation>
        <location evidence="1">Cell envelope</location>
    </subcellularLocation>
</comment>
<feature type="region of interest" description="Disordered" evidence="5">
    <location>
        <begin position="314"/>
        <end position="362"/>
    </location>
</feature>
<feature type="compositionally biased region" description="Polar residues" evidence="5">
    <location>
        <begin position="330"/>
        <end position="356"/>
    </location>
</feature>
<sequence length="362" mass="39288">MRLHKRSLLRAFAAGIALCVAFGTAACSGGSTSQENDASADSETPTEQITPIEVVASVNQWGSLAEQIGGVHVKVTSVLSSTDVNAHDFEPKTDDIDKLQQAQVVVSNGAGYDTWATKNLSKTMVSVSAAQMVGAVEGDNPHLWFSSDARNAMAKELADTYSRIMPAQKKYFNNKLTAWNRREKKIEKDMKAFSDSHKNVSYAATEPVAYYLLSDMGFTDNTPEGYLQSSSMNSEPTPTDLQEFQELLEKHKVEVLINDTQSTSDATNTLTGIAYKSDVPVLDVSEQMPSDYTSLTSWIRALILSLTDMFDEQSDADDQDATSSDSTSENADSLESTADSSTQDNDQTTNGSNDAPQPNPVK</sequence>
<keyword evidence="2" id="KW-0813">Transport</keyword>
<keyword evidence="4 6" id="KW-0732">Signal</keyword>
<evidence type="ECO:0000313" key="7">
    <source>
        <dbReference type="EMBL" id="PAC74000.1"/>
    </source>
</evidence>
<dbReference type="InterPro" id="IPR050492">
    <property type="entry name" value="Bact_metal-bind_prot9"/>
</dbReference>
<dbReference type="PANTHER" id="PTHR42953">
    <property type="entry name" value="HIGH-AFFINITY ZINC UPTAKE SYSTEM PROTEIN ZNUA-RELATED"/>
    <property type="match status" value="1"/>
</dbReference>
<dbReference type="RefSeq" id="WP_095279382.1">
    <property type="nucleotide sequence ID" value="NZ_JAHXEE010000001.1"/>
</dbReference>
<feature type="chain" id="PRO_5038793091" evidence="6">
    <location>
        <begin position="26"/>
        <end position="362"/>
    </location>
</feature>
<dbReference type="InterPro" id="IPR006127">
    <property type="entry name" value="ZnuA-like"/>
</dbReference>
<evidence type="ECO:0000256" key="6">
    <source>
        <dbReference type="SAM" id="SignalP"/>
    </source>
</evidence>
<proteinExistence type="predicted"/>
<protein>
    <submittedName>
        <fullName evidence="7">ABC transporter substrate-binding protein</fullName>
    </submittedName>
</protein>
<evidence type="ECO:0000256" key="3">
    <source>
        <dbReference type="ARBA" id="ARBA00022723"/>
    </source>
</evidence>
<dbReference type="AlphaFoldDB" id="A0A267WMX1"/>
<evidence type="ECO:0000256" key="1">
    <source>
        <dbReference type="ARBA" id="ARBA00004196"/>
    </source>
</evidence>